<dbReference type="AlphaFoldDB" id="A0A834LAR9"/>
<dbReference type="EMBL" id="WJXA01000011">
    <property type="protein sequence ID" value="KAF7126788.1"/>
    <property type="molecule type" value="Genomic_DNA"/>
</dbReference>
<comment type="caution">
    <text evidence="1">The sequence shown here is derived from an EMBL/GenBank/DDBJ whole genome shotgun (WGS) entry which is preliminary data.</text>
</comment>
<protein>
    <recommendedName>
        <fullName evidence="3">F-box associated domain-containing protein</fullName>
    </recommendedName>
</protein>
<keyword evidence="2" id="KW-1185">Reference proteome</keyword>
<sequence length="114" mass="13676">MFIFEMKEKLALYLLLDDMCVDVWALEDYEKWIWGKRHSVRPHLDVERYPRNFDYGNSYISLVDIQNDEFLFGWDFGGLFKYNLREKTVKQIYRVGIKQTCQDSQSCPFAIGTQ</sequence>
<dbReference type="OrthoDB" id="692435at2759"/>
<name>A0A834LAR9_RHOSS</name>
<organism evidence="1 2">
    <name type="scientific">Rhododendron simsii</name>
    <name type="common">Sims's rhododendron</name>
    <dbReference type="NCBI Taxonomy" id="118357"/>
    <lineage>
        <taxon>Eukaryota</taxon>
        <taxon>Viridiplantae</taxon>
        <taxon>Streptophyta</taxon>
        <taxon>Embryophyta</taxon>
        <taxon>Tracheophyta</taxon>
        <taxon>Spermatophyta</taxon>
        <taxon>Magnoliopsida</taxon>
        <taxon>eudicotyledons</taxon>
        <taxon>Gunneridae</taxon>
        <taxon>Pentapetalae</taxon>
        <taxon>asterids</taxon>
        <taxon>Ericales</taxon>
        <taxon>Ericaceae</taxon>
        <taxon>Ericoideae</taxon>
        <taxon>Rhodoreae</taxon>
        <taxon>Rhododendron</taxon>
    </lineage>
</organism>
<accession>A0A834LAR9</accession>
<proteinExistence type="predicted"/>
<dbReference type="Proteomes" id="UP000626092">
    <property type="component" value="Unassembled WGS sequence"/>
</dbReference>
<evidence type="ECO:0008006" key="3">
    <source>
        <dbReference type="Google" id="ProtNLM"/>
    </source>
</evidence>
<evidence type="ECO:0000313" key="1">
    <source>
        <dbReference type="EMBL" id="KAF7126788.1"/>
    </source>
</evidence>
<reference evidence="1" key="1">
    <citation type="submission" date="2019-11" db="EMBL/GenBank/DDBJ databases">
        <authorList>
            <person name="Liu Y."/>
            <person name="Hou J."/>
            <person name="Li T.-Q."/>
            <person name="Guan C.-H."/>
            <person name="Wu X."/>
            <person name="Wu H.-Z."/>
            <person name="Ling F."/>
            <person name="Zhang R."/>
            <person name="Shi X.-G."/>
            <person name="Ren J.-P."/>
            <person name="Chen E.-F."/>
            <person name="Sun J.-M."/>
        </authorList>
    </citation>
    <scope>NUCLEOTIDE SEQUENCE</scope>
    <source>
        <strain evidence="1">Adult_tree_wgs_1</strain>
        <tissue evidence="1">Leaves</tissue>
    </source>
</reference>
<gene>
    <name evidence="1" type="ORF">RHSIM_Rhsim11G0103800</name>
</gene>
<evidence type="ECO:0000313" key="2">
    <source>
        <dbReference type="Proteomes" id="UP000626092"/>
    </source>
</evidence>